<organism evidence="2 4">
    <name type="scientific">Medicago truncatula</name>
    <name type="common">Barrel medic</name>
    <name type="synonym">Medicago tribuloides</name>
    <dbReference type="NCBI Taxonomy" id="3880"/>
    <lineage>
        <taxon>Eukaryota</taxon>
        <taxon>Viridiplantae</taxon>
        <taxon>Streptophyta</taxon>
        <taxon>Embryophyta</taxon>
        <taxon>Tracheophyta</taxon>
        <taxon>Spermatophyta</taxon>
        <taxon>Magnoliopsida</taxon>
        <taxon>eudicotyledons</taxon>
        <taxon>Gunneridae</taxon>
        <taxon>Pentapetalae</taxon>
        <taxon>rosids</taxon>
        <taxon>fabids</taxon>
        <taxon>Fabales</taxon>
        <taxon>Fabaceae</taxon>
        <taxon>Papilionoideae</taxon>
        <taxon>50 kb inversion clade</taxon>
        <taxon>NPAAA clade</taxon>
        <taxon>Hologalegina</taxon>
        <taxon>IRL clade</taxon>
        <taxon>Trifolieae</taxon>
        <taxon>Medicago</taxon>
    </lineage>
</organism>
<reference evidence="2 4" key="2">
    <citation type="journal article" date="2014" name="BMC Genomics">
        <title>An improved genome release (version Mt4.0) for the model legume Medicago truncatula.</title>
        <authorList>
            <person name="Tang H."/>
            <person name="Krishnakumar V."/>
            <person name="Bidwell S."/>
            <person name="Rosen B."/>
            <person name="Chan A."/>
            <person name="Zhou S."/>
            <person name="Gentzbittel L."/>
            <person name="Childs K.L."/>
            <person name="Yandell M."/>
            <person name="Gundlach H."/>
            <person name="Mayer K.F."/>
            <person name="Schwartz D.C."/>
            <person name="Town C.D."/>
        </authorList>
    </citation>
    <scope>GENOME REANNOTATION</scope>
    <source>
        <strain evidence="3 4">cv. Jemalong A17</strain>
    </source>
</reference>
<dbReference type="HOGENOM" id="CLU_154890_0_0_1"/>
<evidence type="ECO:0000313" key="3">
    <source>
        <dbReference type="EnsemblPlants" id="AES67892"/>
    </source>
</evidence>
<proteinExistence type="predicted"/>
<reference evidence="2 4" key="1">
    <citation type="journal article" date="2011" name="Nature">
        <title>The Medicago genome provides insight into the evolution of rhizobial symbioses.</title>
        <authorList>
            <person name="Young N.D."/>
            <person name="Debelle F."/>
            <person name="Oldroyd G.E."/>
            <person name="Geurts R."/>
            <person name="Cannon S.B."/>
            <person name="Udvardi M.K."/>
            <person name="Benedito V.A."/>
            <person name="Mayer K.F."/>
            <person name="Gouzy J."/>
            <person name="Schoof H."/>
            <person name="Van de Peer Y."/>
            <person name="Proost S."/>
            <person name="Cook D.R."/>
            <person name="Meyers B.C."/>
            <person name="Spannagl M."/>
            <person name="Cheung F."/>
            <person name="De Mita S."/>
            <person name="Krishnakumar V."/>
            <person name="Gundlach H."/>
            <person name="Zhou S."/>
            <person name="Mudge J."/>
            <person name="Bharti A.K."/>
            <person name="Murray J.D."/>
            <person name="Naoumkina M.A."/>
            <person name="Rosen B."/>
            <person name="Silverstein K.A."/>
            <person name="Tang H."/>
            <person name="Rombauts S."/>
            <person name="Zhao P.X."/>
            <person name="Zhou P."/>
            <person name="Barbe V."/>
            <person name="Bardou P."/>
            <person name="Bechner M."/>
            <person name="Bellec A."/>
            <person name="Berger A."/>
            <person name="Berges H."/>
            <person name="Bidwell S."/>
            <person name="Bisseling T."/>
            <person name="Choisne N."/>
            <person name="Couloux A."/>
            <person name="Denny R."/>
            <person name="Deshpande S."/>
            <person name="Dai X."/>
            <person name="Doyle J.J."/>
            <person name="Dudez A.M."/>
            <person name="Farmer A.D."/>
            <person name="Fouteau S."/>
            <person name="Franken C."/>
            <person name="Gibelin C."/>
            <person name="Gish J."/>
            <person name="Goldstein S."/>
            <person name="Gonzalez A.J."/>
            <person name="Green P.J."/>
            <person name="Hallab A."/>
            <person name="Hartog M."/>
            <person name="Hua A."/>
            <person name="Humphray S.J."/>
            <person name="Jeong D.H."/>
            <person name="Jing Y."/>
            <person name="Jocker A."/>
            <person name="Kenton S.M."/>
            <person name="Kim D.J."/>
            <person name="Klee K."/>
            <person name="Lai H."/>
            <person name="Lang C."/>
            <person name="Lin S."/>
            <person name="Macmil S.L."/>
            <person name="Magdelenat G."/>
            <person name="Matthews L."/>
            <person name="McCorrison J."/>
            <person name="Monaghan E.L."/>
            <person name="Mun J.H."/>
            <person name="Najar F.Z."/>
            <person name="Nicholson C."/>
            <person name="Noirot C."/>
            <person name="O'Bleness M."/>
            <person name="Paule C.R."/>
            <person name="Poulain J."/>
            <person name="Prion F."/>
            <person name="Qin B."/>
            <person name="Qu C."/>
            <person name="Retzel E.F."/>
            <person name="Riddle C."/>
            <person name="Sallet E."/>
            <person name="Samain S."/>
            <person name="Samson N."/>
            <person name="Sanders I."/>
            <person name="Saurat O."/>
            <person name="Scarpelli C."/>
            <person name="Schiex T."/>
            <person name="Segurens B."/>
            <person name="Severin A.J."/>
            <person name="Sherrier D.J."/>
            <person name="Shi R."/>
            <person name="Sims S."/>
            <person name="Singer S.R."/>
            <person name="Sinharoy S."/>
            <person name="Sterck L."/>
            <person name="Viollet A."/>
            <person name="Wang B.B."/>
            <person name="Wang K."/>
            <person name="Wang M."/>
            <person name="Wang X."/>
            <person name="Warfsmann J."/>
            <person name="Weissenbach J."/>
            <person name="White D.D."/>
            <person name="White J.D."/>
            <person name="Wiley G.B."/>
            <person name="Wincker P."/>
            <person name="Xing Y."/>
            <person name="Yang L."/>
            <person name="Yao Z."/>
            <person name="Ying F."/>
            <person name="Zhai J."/>
            <person name="Zhou L."/>
            <person name="Zuber A."/>
            <person name="Denarie J."/>
            <person name="Dixon R.A."/>
            <person name="May G.D."/>
            <person name="Schwartz D.C."/>
            <person name="Rogers J."/>
            <person name="Quetier F."/>
            <person name="Town C.D."/>
            <person name="Roe B.A."/>
        </authorList>
    </citation>
    <scope>NUCLEOTIDE SEQUENCE [LARGE SCALE GENOMIC DNA]</scope>
    <source>
        <strain evidence="2">A17</strain>
        <strain evidence="3 4">cv. Jemalong A17</strain>
    </source>
</reference>
<protein>
    <submittedName>
        <fullName evidence="2 3">Uncharacterized protein</fullName>
    </submittedName>
</protein>
<feature type="compositionally biased region" description="Pro residues" evidence="1">
    <location>
        <begin position="12"/>
        <end position="21"/>
    </location>
</feature>
<dbReference type="EMBL" id="CM001218">
    <property type="protein sequence ID" value="AES67892.2"/>
    <property type="molecule type" value="Genomic_DNA"/>
</dbReference>
<dbReference type="PaxDb" id="3880-AES67892"/>
<sequence>MSLELEWESPTSSPPTPPSPLPISYGAGNSRYSFSSSSTSSSPFSTPTSAENLPLLHLHKTFNSAVFSVDRKDPSEYESKSTCLKDLLD</sequence>
<dbReference type="Proteomes" id="UP000002051">
    <property type="component" value="Chromosome 2"/>
</dbReference>
<reference evidence="3" key="3">
    <citation type="submission" date="2015-04" db="UniProtKB">
        <authorList>
            <consortium name="EnsemblPlants"/>
        </authorList>
    </citation>
    <scope>IDENTIFICATION</scope>
    <source>
        <strain evidence="3">cv. Jemalong A17</strain>
    </source>
</reference>
<accession>G7IHW3</accession>
<evidence type="ECO:0000313" key="2">
    <source>
        <dbReference type="EMBL" id="AES67892.2"/>
    </source>
</evidence>
<accession>A0A0C3V948</accession>
<dbReference type="EnsemblPlants" id="AES67892">
    <property type="protein sequence ID" value="AES67892"/>
    <property type="gene ID" value="MTR_2g100480"/>
</dbReference>
<name>G7IHW3_MEDTR</name>
<feature type="compositionally biased region" description="Low complexity" evidence="1">
    <location>
        <begin position="1"/>
        <end position="11"/>
    </location>
</feature>
<evidence type="ECO:0000256" key="1">
    <source>
        <dbReference type="SAM" id="MobiDB-lite"/>
    </source>
</evidence>
<keyword evidence="4" id="KW-1185">Reference proteome</keyword>
<feature type="region of interest" description="Disordered" evidence="1">
    <location>
        <begin position="1"/>
        <end position="25"/>
    </location>
</feature>
<evidence type="ECO:0000313" key="4">
    <source>
        <dbReference type="Proteomes" id="UP000002051"/>
    </source>
</evidence>
<gene>
    <name evidence="2" type="ordered locus">MTR_2g100480</name>
</gene>
<dbReference type="AlphaFoldDB" id="G7IHW3"/>